<dbReference type="InterPro" id="IPR036322">
    <property type="entry name" value="WD40_repeat_dom_sf"/>
</dbReference>
<dbReference type="HOGENOM" id="CLU_271699_0_0_1"/>
<feature type="domain" description="T6SS Phospholipase effector Tle1-like catalytic" evidence="5">
    <location>
        <begin position="45"/>
        <end position="361"/>
    </location>
</feature>
<dbReference type="STRING" id="747525.W4K2R1"/>
<dbReference type="PANTHER" id="PTHR44156">
    <property type="entry name" value="SUPERNUMERARY LIMBS, ISOFORM B-RELATED"/>
    <property type="match status" value="1"/>
</dbReference>
<dbReference type="PROSITE" id="PS00678">
    <property type="entry name" value="WD_REPEATS_1"/>
    <property type="match status" value="9"/>
</dbReference>
<evidence type="ECO:0000256" key="2">
    <source>
        <dbReference type="ARBA" id="ARBA00022737"/>
    </source>
</evidence>
<dbReference type="SMART" id="SM00320">
    <property type="entry name" value="WD40"/>
    <property type="match status" value="14"/>
</dbReference>
<dbReference type="InterPro" id="IPR001680">
    <property type="entry name" value="WD40_rpt"/>
</dbReference>
<feature type="repeat" description="WD" evidence="3">
    <location>
        <begin position="948"/>
        <end position="989"/>
    </location>
</feature>
<feature type="region of interest" description="Disordered" evidence="4">
    <location>
        <begin position="1162"/>
        <end position="1192"/>
    </location>
</feature>
<sequence length="1192" mass="131175">MENSILISQRRSIEYELVSPRTDMHETQISMEQKRSICKCNAMGRNLVVCIDGTSNQFGQKNTNVIELYRNLVKDNMQATFYNSGIGTYAKPSWKSWSYWKQVIDHKVDLAIAWNFENIVIDAYRWLSNKYVDGDRIFLFGFSRGAYQVRALSAMIDKARTFKVGLIHEGNEGQIRLYVMQSSRLCSPRLDLYHSAYELYADLGSKKEQQASSDIIDAISIQTTIDQGARPPDMAEMFKKTFSRDVWVHFVGAWDTVSSVGVIRERNLPGTTDGMQHVCFFRHALALDERRVKFLPEYAWGGVARQSTRLVEGKHTEQRSDLLAHTKEVWFAGTHSDIGGGNVSNPNMDRGKPPLRWMYREAQSAGLRLKDTDLKLEWATLGVINESLTWVWQLFECFPIKQLSYKDAESTMTSFHLGKGRRIQPGQKIHPSVIFSDGYSPKAILQTTNGPLHNWIRLFQSDRTASSDFDNLWSWVESDLSDIARSIIRDIDGLTTDPLPAKRLKQIISTDEGVAAIRQCPNAVESLSLAWRNLGYDQSIELVQPFRSVILAALQKMDPTTDFSESLRLQTALGITTLVISSNGILASGFLDGTIRIWDAITGRMKQEIKPGHAASVTSIDFSLDGKKIVSGSGDRTVKVWDITTGETSENLVIKHKTRVTCVAFTRNDPSSVVSASLDQTVRSRNIASGGTREVPLEEFTAIDSFAFSHDGILAASGSSGRTIRVWNVQTGKAMSQPFEGHTGSVNCIAFSPDGKRLGSGAGDGTVRVWDIATGYSSRPFEGHSNSVTSISFSTDGRHVISGSMDRTIRVWEIDIRSGKAIGTLFAGHNSSVTSVAFSPDGKHFISGSLDGSIRIWYAHPFRGHEGPIHCVAYSPDGTRVASGSYDRTIRVWNSVTGEAIGEPFVGHEGIVGTIAFSPDKRHIASGGQDRKVLIWDVETGKLVRELFRGQEYPIRSVAFSPDGKHVVAGSYDRTIRVWDASTGDSIGNPFQGHELPVYAVAYLPDGKRIVSSSGDGTIRVWDAKTGKAKGNPFRGHKQIVTSVAVSPDGKHVISGSVDNTIRVWDAMTGEVKKVLEGHKGPVASVAHSPDGKFMVSGSWDLTIRIWDMKTGEVIGKPLKGHGGRIASVAVSPDGLHVVAGSENGALSTWDLAGLTDSSSSGWQPHSFPSLRPITTGLTNNSPRHISENVEV</sequence>
<feature type="repeat" description="WD" evidence="3">
    <location>
        <begin position="1076"/>
        <end position="1117"/>
    </location>
</feature>
<evidence type="ECO:0000256" key="1">
    <source>
        <dbReference type="ARBA" id="ARBA00022574"/>
    </source>
</evidence>
<feature type="repeat" description="WD" evidence="3">
    <location>
        <begin position="703"/>
        <end position="737"/>
    </location>
</feature>
<dbReference type="PRINTS" id="PR00320">
    <property type="entry name" value="GPROTEINBRPT"/>
</dbReference>
<feature type="repeat" description="WD" evidence="3">
    <location>
        <begin position="739"/>
        <end position="780"/>
    </location>
</feature>
<evidence type="ECO:0000259" key="5">
    <source>
        <dbReference type="Pfam" id="PF09994"/>
    </source>
</evidence>
<dbReference type="InterPro" id="IPR015943">
    <property type="entry name" value="WD40/YVTN_repeat-like_dom_sf"/>
</dbReference>
<dbReference type="Proteomes" id="UP000030671">
    <property type="component" value="Unassembled WGS sequence"/>
</dbReference>
<dbReference type="RefSeq" id="XP_009549579.1">
    <property type="nucleotide sequence ID" value="XM_009551284.1"/>
</dbReference>
<dbReference type="eggNOG" id="KOG4155">
    <property type="taxonomic scope" value="Eukaryota"/>
</dbReference>
<reference evidence="6 7" key="1">
    <citation type="journal article" date="2012" name="New Phytol.">
        <title>Insight into trade-off between wood decay and parasitism from the genome of a fungal forest pathogen.</title>
        <authorList>
            <person name="Olson A."/>
            <person name="Aerts A."/>
            <person name="Asiegbu F."/>
            <person name="Belbahri L."/>
            <person name="Bouzid O."/>
            <person name="Broberg A."/>
            <person name="Canback B."/>
            <person name="Coutinho P.M."/>
            <person name="Cullen D."/>
            <person name="Dalman K."/>
            <person name="Deflorio G."/>
            <person name="van Diepen L.T."/>
            <person name="Dunand C."/>
            <person name="Duplessis S."/>
            <person name="Durling M."/>
            <person name="Gonthier P."/>
            <person name="Grimwood J."/>
            <person name="Fossdal C.G."/>
            <person name="Hansson D."/>
            <person name="Henrissat B."/>
            <person name="Hietala A."/>
            <person name="Himmelstrand K."/>
            <person name="Hoffmeister D."/>
            <person name="Hogberg N."/>
            <person name="James T.Y."/>
            <person name="Karlsson M."/>
            <person name="Kohler A."/>
            <person name="Kues U."/>
            <person name="Lee Y.H."/>
            <person name="Lin Y.C."/>
            <person name="Lind M."/>
            <person name="Lindquist E."/>
            <person name="Lombard V."/>
            <person name="Lucas S."/>
            <person name="Lunden K."/>
            <person name="Morin E."/>
            <person name="Murat C."/>
            <person name="Park J."/>
            <person name="Raffaello T."/>
            <person name="Rouze P."/>
            <person name="Salamov A."/>
            <person name="Schmutz J."/>
            <person name="Solheim H."/>
            <person name="Stahlberg J."/>
            <person name="Velez H."/>
            <person name="de Vries R.P."/>
            <person name="Wiebenga A."/>
            <person name="Woodward S."/>
            <person name="Yakovlev I."/>
            <person name="Garbelotto M."/>
            <person name="Martin F."/>
            <person name="Grigoriev I.V."/>
            <person name="Stenlid J."/>
        </authorList>
    </citation>
    <scope>NUCLEOTIDE SEQUENCE [LARGE SCALE GENOMIC DNA]</scope>
    <source>
        <strain evidence="6 7">TC 32-1</strain>
    </source>
</reference>
<dbReference type="PROSITE" id="PS50294">
    <property type="entry name" value="WD_REPEATS_REGION"/>
    <property type="match status" value="11"/>
</dbReference>
<keyword evidence="7" id="KW-1185">Reference proteome</keyword>
<dbReference type="SMART" id="SM00564">
    <property type="entry name" value="PQQ"/>
    <property type="match status" value="5"/>
</dbReference>
<feature type="repeat" description="WD" evidence="3">
    <location>
        <begin position="781"/>
        <end position="815"/>
    </location>
</feature>
<dbReference type="Pfam" id="PF09994">
    <property type="entry name" value="T6SS_Tle1-like_cat"/>
    <property type="match status" value="1"/>
</dbReference>
<organism evidence="6 7">
    <name type="scientific">Heterobasidion irregulare (strain TC 32-1)</name>
    <dbReference type="NCBI Taxonomy" id="747525"/>
    <lineage>
        <taxon>Eukaryota</taxon>
        <taxon>Fungi</taxon>
        <taxon>Dikarya</taxon>
        <taxon>Basidiomycota</taxon>
        <taxon>Agaricomycotina</taxon>
        <taxon>Agaricomycetes</taxon>
        <taxon>Russulales</taxon>
        <taxon>Bondarzewiaceae</taxon>
        <taxon>Heterobasidion</taxon>
        <taxon>Heterobasidion annosum species complex</taxon>
    </lineage>
</organism>
<dbReference type="InterPro" id="IPR018391">
    <property type="entry name" value="PQQ_b-propeller_rpt"/>
</dbReference>
<keyword evidence="2" id="KW-0677">Repeat</keyword>
<feature type="repeat" description="WD" evidence="3">
    <location>
        <begin position="905"/>
        <end position="946"/>
    </location>
</feature>
<dbReference type="Pfam" id="PF00400">
    <property type="entry name" value="WD40"/>
    <property type="match status" value="14"/>
</dbReference>
<feature type="repeat" description="WD" evidence="3">
    <location>
        <begin position="991"/>
        <end position="1032"/>
    </location>
</feature>
<keyword evidence="1 3" id="KW-0853">WD repeat</keyword>
<dbReference type="SUPFAM" id="SSF50978">
    <property type="entry name" value="WD40 repeat-like"/>
    <property type="match status" value="2"/>
</dbReference>
<feature type="repeat" description="WD" evidence="3">
    <location>
        <begin position="1119"/>
        <end position="1152"/>
    </location>
</feature>
<dbReference type="InterPro" id="IPR018712">
    <property type="entry name" value="Tle1-like_cat"/>
</dbReference>
<protein>
    <recommendedName>
        <fullName evidence="5">T6SS Phospholipase effector Tle1-like catalytic domain-containing protein</fullName>
    </recommendedName>
</protein>
<dbReference type="InParanoid" id="W4K2R1"/>
<dbReference type="KEGG" id="hir:HETIRDRAFT_172906"/>
<evidence type="ECO:0000313" key="6">
    <source>
        <dbReference type="EMBL" id="ETW79341.1"/>
    </source>
</evidence>
<dbReference type="Gene3D" id="2.130.10.10">
    <property type="entry name" value="YVTN repeat-like/Quinoprotein amine dehydrogenase"/>
    <property type="match status" value="5"/>
</dbReference>
<dbReference type="GeneID" id="20668413"/>
<evidence type="ECO:0000256" key="3">
    <source>
        <dbReference type="PROSITE-ProRule" id="PRU00221"/>
    </source>
</evidence>
<dbReference type="EMBL" id="KI925461">
    <property type="protein sequence ID" value="ETW79341.1"/>
    <property type="molecule type" value="Genomic_DNA"/>
</dbReference>
<dbReference type="PROSITE" id="PS50082">
    <property type="entry name" value="WD_REPEATS_2"/>
    <property type="match status" value="13"/>
</dbReference>
<dbReference type="InterPro" id="IPR019775">
    <property type="entry name" value="WD40_repeat_CS"/>
</dbReference>
<feature type="repeat" description="WD" evidence="3">
    <location>
        <begin position="586"/>
        <end position="608"/>
    </location>
</feature>
<evidence type="ECO:0000313" key="7">
    <source>
        <dbReference type="Proteomes" id="UP000030671"/>
    </source>
</evidence>
<feature type="repeat" description="WD" evidence="3">
    <location>
        <begin position="1034"/>
        <end position="1075"/>
    </location>
</feature>
<evidence type="ECO:0000256" key="4">
    <source>
        <dbReference type="SAM" id="MobiDB-lite"/>
    </source>
</evidence>
<feature type="repeat" description="WD" evidence="3">
    <location>
        <begin position="862"/>
        <end position="903"/>
    </location>
</feature>
<dbReference type="CDD" id="cd00200">
    <property type="entry name" value="WD40"/>
    <property type="match status" value="2"/>
</dbReference>
<accession>W4K2R1</accession>
<dbReference type="InterPro" id="IPR029058">
    <property type="entry name" value="AB_hydrolase_fold"/>
</dbReference>
<dbReference type="InterPro" id="IPR020472">
    <property type="entry name" value="WD40_PAC1"/>
</dbReference>
<dbReference type="SUPFAM" id="SSF53474">
    <property type="entry name" value="alpha/beta-Hydrolases"/>
    <property type="match status" value="1"/>
</dbReference>
<feature type="repeat" description="WD" evidence="3">
    <location>
        <begin position="610"/>
        <end position="651"/>
    </location>
</feature>
<name>W4K2R1_HETIT</name>
<dbReference type="OrthoDB" id="538223at2759"/>
<proteinExistence type="predicted"/>
<dbReference type="AlphaFoldDB" id="W4K2R1"/>
<feature type="repeat" description="WD" evidence="3">
    <location>
        <begin position="826"/>
        <end position="857"/>
    </location>
</feature>
<gene>
    <name evidence="6" type="ORF">HETIRDRAFT_172906</name>
</gene>
<dbReference type="InterPro" id="IPR053299">
    <property type="entry name" value="ASTRA_WD_repeat"/>
</dbReference>